<sequence>MVNLLSTKLEMGAPMVCMYLLDHPDHYTSHMFVPFYWESYVNEAQKLWMVDDKDQGAEKVALVKHQDKIVGLSFVYDYIYRPTEIEDMCLYDWVRRCKRVK</sequence>
<feature type="non-terminal residue" evidence="1">
    <location>
        <position position="101"/>
    </location>
</feature>
<dbReference type="AlphaFoldDB" id="A0A0C2SJS7"/>
<dbReference type="Proteomes" id="UP000054549">
    <property type="component" value="Unassembled WGS sequence"/>
</dbReference>
<evidence type="ECO:0000313" key="1">
    <source>
        <dbReference type="EMBL" id="KIL54164.1"/>
    </source>
</evidence>
<reference evidence="1 2" key="1">
    <citation type="submission" date="2014-04" db="EMBL/GenBank/DDBJ databases">
        <title>Evolutionary Origins and Diversification of the Mycorrhizal Mutualists.</title>
        <authorList>
            <consortium name="DOE Joint Genome Institute"/>
            <consortium name="Mycorrhizal Genomics Consortium"/>
            <person name="Kohler A."/>
            <person name="Kuo A."/>
            <person name="Nagy L.G."/>
            <person name="Floudas D."/>
            <person name="Copeland A."/>
            <person name="Barry K.W."/>
            <person name="Cichocki N."/>
            <person name="Veneault-Fourrey C."/>
            <person name="LaButti K."/>
            <person name="Lindquist E.A."/>
            <person name="Lipzen A."/>
            <person name="Lundell T."/>
            <person name="Morin E."/>
            <person name="Murat C."/>
            <person name="Riley R."/>
            <person name="Ohm R."/>
            <person name="Sun H."/>
            <person name="Tunlid A."/>
            <person name="Henrissat B."/>
            <person name="Grigoriev I.V."/>
            <person name="Hibbett D.S."/>
            <person name="Martin F."/>
        </authorList>
    </citation>
    <scope>NUCLEOTIDE SEQUENCE [LARGE SCALE GENOMIC DNA]</scope>
    <source>
        <strain evidence="1 2">Koide BX008</strain>
    </source>
</reference>
<name>A0A0C2SJS7_AMAMK</name>
<dbReference type="EMBL" id="KN818904">
    <property type="protein sequence ID" value="KIL54164.1"/>
    <property type="molecule type" value="Genomic_DNA"/>
</dbReference>
<dbReference type="InParanoid" id="A0A0C2SJS7"/>
<dbReference type="STRING" id="946122.A0A0C2SJS7"/>
<accession>A0A0C2SJS7</accession>
<keyword evidence="2" id="KW-1185">Reference proteome</keyword>
<dbReference type="OrthoDB" id="3259294at2759"/>
<proteinExistence type="predicted"/>
<dbReference type="HOGENOM" id="CLU_176678_0_0_1"/>
<protein>
    <submittedName>
        <fullName evidence="1">Uncharacterized protein</fullName>
    </submittedName>
</protein>
<organism evidence="1 2">
    <name type="scientific">Amanita muscaria (strain Koide BX008)</name>
    <dbReference type="NCBI Taxonomy" id="946122"/>
    <lineage>
        <taxon>Eukaryota</taxon>
        <taxon>Fungi</taxon>
        <taxon>Dikarya</taxon>
        <taxon>Basidiomycota</taxon>
        <taxon>Agaricomycotina</taxon>
        <taxon>Agaricomycetes</taxon>
        <taxon>Agaricomycetidae</taxon>
        <taxon>Agaricales</taxon>
        <taxon>Pluteineae</taxon>
        <taxon>Amanitaceae</taxon>
        <taxon>Amanita</taxon>
    </lineage>
</organism>
<evidence type="ECO:0000313" key="2">
    <source>
        <dbReference type="Proteomes" id="UP000054549"/>
    </source>
</evidence>
<gene>
    <name evidence="1" type="ORF">M378DRAFT_93034</name>
</gene>